<accession>A0ABU0BTE4</accession>
<keyword evidence="3" id="KW-1185">Reference proteome</keyword>
<evidence type="ECO:0000256" key="1">
    <source>
        <dbReference type="SAM" id="MobiDB-lite"/>
    </source>
</evidence>
<feature type="region of interest" description="Disordered" evidence="1">
    <location>
        <begin position="14"/>
        <end position="63"/>
    </location>
</feature>
<dbReference type="EMBL" id="JAUSVF010000001">
    <property type="protein sequence ID" value="MDQ0321535.1"/>
    <property type="molecule type" value="Genomic_DNA"/>
</dbReference>
<sequence>MDFEVSGLIARSLAVSRPNASRNHPTSRQRWPAAGPHGRSLSPVIPSAGMPGLGYPDTESPASIAARRTQMTLLILPRVCQGKVGTSSP</sequence>
<protein>
    <submittedName>
        <fullName evidence="2">Uncharacterized protein</fullName>
    </submittedName>
</protein>
<evidence type="ECO:0000313" key="2">
    <source>
        <dbReference type="EMBL" id="MDQ0321535.1"/>
    </source>
</evidence>
<organism evidence="2 3">
    <name type="scientific">Pararhizobium capsulatum DSM 1112</name>
    <dbReference type="NCBI Taxonomy" id="1121113"/>
    <lineage>
        <taxon>Bacteria</taxon>
        <taxon>Pseudomonadati</taxon>
        <taxon>Pseudomonadota</taxon>
        <taxon>Alphaproteobacteria</taxon>
        <taxon>Hyphomicrobiales</taxon>
        <taxon>Rhizobiaceae</taxon>
        <taxon>Rhizobium/Agrobacterium group</taxon>
        <taxon>Pararhizobium</taxon>
    </lineage>
</organism>
<evidence type="ECO:0000313" key="3">
    <source>
        <dbReference type="Proteomes" id="UP001230207"/>
    </source>
</evidence>
<proteinExistence type="predicted"/>
<reference evidence="2 3" key="1">
    <citation type="submission" date="2023-07" db="EMBL/GenBank/DDBJ databases">
        <title>Genomic Encyclopedia of Type Strains, Phase IV (KMG-IV): sequencing the most valuable type-strain genomes for metagenomic binning, comparative biology and taxonomic classification.</title>
        <authorList>
            <person name="Goeker M."/>
        </authorList>
    </citation>
    <scope>NUCLEOTIDE SEQUENCE [LARGE SCALE GENOMIC DNA]</scope>
    <source>
        <strain evidence="2 3">DSM 1112</strain>
    </source>
</reference>
<dbReference type="Proteomes" id="UP001230207">
    <property type="component" value="Unassembled WGS sequence"/>
</dbReference>
<comment type="caution">
    <text evidence="2">The sequence shown here is derived from an EMBL/GenBank/DDBJ whole genome shotgun (WGS) entry which is preliminary data.</text>
</comment>
<feature type="compositionally biased region" description="Polar residues" evidence="1">
    <location>
        <begin position="18"/>
        <end position="29"/>
    </location>
</feature>
<name>A0ABU0BTE4_9HYPH</name>
<gene>
    <name evidence="2" type="ORF">QO002_003673</name>
</gene>